<comment type="catalytic activity">
    <reaction evidence="4 5">
        <text>L-glutaminyl-[peptide chain release factor] + S-adenosyl-L-methionine = N(5)-methyl-L-glutaminyl-[peptide chain release factor] + S-adenosyl-L-homocysteine + H(+)</text>
        <dbReference type="Rhea" id="RHEA:42896"/>
        <dbReference type="Rhea" id="RHEA-COMP:10271"/>
        <dbReference type="Rhea" id="RHEA-COMP:10272"/>
        <dbReference type="ChEBI" id="CHEBI:15378"/>
        <dbReference type="ChEBI" id="CHEBI:30011"/>
        <dbReference type="ChEBI" id="CHEBI:57856"/>
        <dbReference type="ChEBI" id="CHEBI:59789"/>
        <dbReference type="ChEBI" id="CHEBI:61891"/>
        <dbReference type="EC" id="2.1.1.297"/>
    </reaction>
</comment>
<dbReference type="HAMAP" id="MF_02126">
    <property type="entry name" value="RF_methyltr_PrmC"/>
    <property type="match status" value="1"/>
</dbReference>
<accession>A0A370DRD3</accession>
<dbReference type="GO" id="GO:0003676">
    <property type="term" value="F:nucleic acid binding"/>
    <property type="evidence" value="ECO:0007669"/>
    <property type="project" value="InterPro"/>
</dbReference>
<dbReference type="InterPro" id="IPR040758">
    <property type="entry name" value="PrmC_N"/>
</dbReference>
<feature type="domain" description="Methyltransferase" evidence="6">
    <location>
        <begin position="113"/>
        <end position="190"/>
    </location>
</feature>
<dbReference type="GO" id="GO:0032259">
    <property type="term" value="P:methylation"/>
    <property type="evidence" value="ECO:0007669"/>
    <property type="project" value="UniProtKB-KW"/>
</dbReference>
<dbReference type="CDD" id="cd02440">
    <property type="entry name" value="AdoMet_MTases"/>
    <property type="match status" value="1"/>
</dbReference>
<reference evidence="8 9" key="1">
    <citation type="journal article" date="2018" name="ISME J.">
        <title>Endosymbiont genomes yield clues of tubeworm success.</title>
        <authorList>
            <person name="Li Y."/>
            <person name="Liles M.R."/>
            <person name="Halanych K.M."/>
        </authorList>
    </citation>
    <scope>NUCLEOTIDE SEQUENCE [LARGE SCALE GENOMIC DNA]</scope>
    <source>
        <strain evidence="8">A1462</strain>
    </source>
</reference>
<dbReference type="EMBL" id="QFXE01000008">
    <property type="protein sequence ID" value="RDH86711.1"/>
    <property type="molecule type" value="Genomic_DNA"/>
</dbReference>
<comment type="caution">
    <text evidence="8">The sequence shown here is derived from an EMBL/GenBank/DDBJ whole genome shotgun (WGS) entry which is preliminary data.</text>
</comment>
<feature type="binding site" evidence="5">
    <location>
        <position position="173"/>
    </location>
    <ligand>
        <name>S-adenosyl-L-methionine</name>
        <dbReference type="ChEBI" id="CHEBI:59789"/>
    </ligand>
</feature>
<evidence type="ECO:0000256" key="4">
    <source>
        <dbReference type="ARBA" id="ARBA00048391"/>
    </source>
</evidence>
<evidence type="ECO:0000256" key="1">
    <source>
        <dbReference type="ARBA" id="ARBA00022603"/>
    </source>
</evidence>
<evidence type="ECO:0000256" key="2">
    <source>
        <dbReference type="ARBA" id="ARBA00022679"/>
    </source>
</evidence>
<dbReference type="NCBIfam" id="TIGR03534">
    <property type="entry name" value="RF_mod_PrmC"/>
    <property type="match status" value="1"/>
</dbReference>
<keyword evidence="2 5" id="KW-0808">Transferase</keyword>
<evidence type="ECO:0000259" key="7">
    <source>
        <dbReference type="Pfam" id="PF17827"/>
    </source>
</evidence>
<evidence type="ECO:0000256" key="3">
    <source>
        <dbReference type="ARBA" id="ARBA00022691"/>
    </source>
</evidence>
<dbReference type="PROSITE" id="PS00092">
    <property type="entry name" value="N6_MTASE"/>
    <property type="match status" value="1"/>
</dbReference>
<proteinExistence type="inferred from homology"/>
<dbReference type="Gene3D" id="1.10.8.10">
    <property type="entry name" value="DNA helicase RuvA subunit, C-terminal domain"/>
    <property type="match status" value="1"/>
</dbReference>
<evidence type="ECO:0000256" key="5">
    <source>
        <dbReference type="HAMAP-Rule" id="MF_02126"/>
    </source>
</evidence>
<dbReference type="InterPro" id="IPR050320">
    <property type="entry name" value="N5-glutamine_MTase"/>
</dbReference>
<dbReference type="InterPro" id="IPR019874">
    <property type="entry name" value="RF_methyltr_PrmC"/>
</dbReference>
<dbReference type="GO" id="GO:0102559">
    <property type="term" value="F:peptide chain release factor N(5)-glutamine methyltransferase activity"/>
    <property type="evidence" value="ECO:0007669"/>
    <property type="project" value="UniProtKB-EC"/>
</dbReference>
<sequence length="283" mass="31118">MQKNIKQTLEEAASILGAQPDGSPLLEAAVLLCHLLEKPRSHLYAWPEKMLDNAQYQAYQALLQRRRRGEPIAYITGQREFWSLELEVTPDTLIPRPDTELLVELALAHLSQKNHCRIADLGTGSGAIALAIASERTDCEIHATDRSSAALAVARKNGDKLGFNNVHFHLGSWFEALPGHDRFRLILSNPPYIPNNDPHLAQGDLSSEPREALAAGHGGLDDIREITTAAHNHLLPGGWLLLEHGFDQAAAVQALLLEAGLTEVQSHRDLAGHERITEGRLPE</sequence>
<feature type="binding site" evidence="5">
    <location>
        <begin position="189"/>
        <end position="192"/>
    </location>
    <ligand>
        <name>substrate</name>
    </ligand>
</feature>
<name>A0A370DRD3_9GAMM</name>
<dbReference type="InterPro" id="IPR025714">
    <property type="entry name" value="Methyltranfer_dom"/>
</dbReference>
<keyword evidence="9" id="KW-1185">Reference proteome</keyword>
<dbReference type="InterPro" id="IPR004556">
    <property type="entry name" value="HemK-like"/>
</dbReference>
<evidence type="ECO:0000313" key="9">
    <source>
        <dbReference type="Proteomes" id="UP000254771"/>
    </source>
</evidence>
<protein>
    <recommendedName>
        <fullName evidence="5">Release factor glutamine methyltransferase</fullName>
        <shortName evidence="5">RF MTase</shortName>
        <ecNumber evidence="5">2.1.1.297</ecNumber>
    </recommendedName>
    <alternativeName>
        <fullName evidence="5">N5-glutamine methyltransferase PrmC</fullName>
    </alternativeName>
    <alternativeName>
        <fullName evidence="5">Protein-(glutamine-N5) MTase PrmC</fullName>
    </alternativeName>
    <alternativeName>
        <fullName evidence="5">Protein-glutamine N-methyltransferase PrmC</fullName>
    </alternativeName>
</protein>
<evidence type="ECO:0000313" key="8">
    <source>
        <dbReference type="EMBL" id="RDH86711.1"/>
    </source>
</evidence>
<dbReference type="Proteomes" id="UP000254771">
    <property type="component" value="Unassembled WGS sequence"/>
</dbReference>
<organism evidence="8 9">
    <name type="scientific">endosymbiont of Escarpia spicata</name>
    <dbReference type="NCBI Taxonomy" id="2200908"/>
    <lineage>
        <taxon>Bacteria</taxon>
        <taxon>Pseudomonadati</taxon>
        <taxon>Pseudomonadota</taxon>
        <taxon>Gammaproteobacteria</taxon>
        <taxon>sulfur-oxidizing symbionts</taxon>
    </lineage>
</organism>
<dbReference type="AlphaFoldDB" id="A0A370DRD3"/>
<dbReference type="Gene3D" id="3.40.50.150">
    <property type="entry name" value="Vaccinia Virus protein VP39"/>
    <property type="match status" value="1"/>
</dbReference>
<dbReference type="Pfam" id="PF17827">
    <property type="entry name" value="PrmC_N"/>
    <property type="match status" value="1"/>
</dbReference>
<feature type="binding site" evidence="5">
    <location>
        <begin position="122"/>
        <end position="126"/>
    </location>
    <ligand>
        <name>S-adenosyl-L-methionine</name>
        <dbReference type="ChEBI" id="CHEBI:59789"/>
    </ligand>
</feature>
<dbReference type="PANTHER" id="PTHR18895:SF74">
    <property type="entry name" value="MTRF1L RELEASE FACTOR GLUTAMINE METHYLTRANSFERASE"/>
    <property type="match status" value="1"/>
</dbReference>
<dbReference type="SUPFAM" id="SSF53335">
    <property type="entry name" value="S-adenosyl-L-methionine-dependent methyltransferases"/>
    <property type="match status" value="1"/>
</dbReference>
<dbReference type="InterPro" id="IPR029063">
    <property type="entry name" value="SAM-dependent_MTases_sf"/>
</dbReference>
<dbReference type="PANTHER" id="PTHR18895">
    <property type="entry name" value="HEMK METHYLTRANSFERASE"/>
    <property type="match status" value="1"/>
</dbReference>
<dbReference type="Pfam" id="PF13847">
    <property type="entry name" value="Methyltransf_31"/>
    <property type="match status" value="1"/>
</dbReference>
<feature type="binding site" evidence="5">
    <location>
        <position position="189"/>
    </location>
    <ligand>
        <name>S-adenosyl-L-methionine</name>
        <dbReference type="ChEBI" id="CHEBI:59789"/>
    </ligand>
</feature>
<feature type="domain" description="Release factor glutamine methyltransferase N-terminal" evidence="7">
    <location>
        <begin position="7"/>
        <end position="77"/>
    </location>
</feature>
<keyword evidence="3 5" id="KW-0949">S-adenosyl-L-methionine</keyword>
<comment type="function">
    <text evidence="5">Methylates the class 1 translation termination release factors RF1/PrfA and RF2/PrfB on the glutamine residue of the universally conserved GGQ motif.</text>
</comment>
<dbReference type="FunFam" id="3.40.50.150:FF:000053">
    <property type="entry name" value="Release factor glutamine methyltransferase"/>
    <property type="match status" value="1"/>
</dbReference>
<dbReference type="NCBIfam" id="TIGR00536">
    <property type="entry name" value="hemK_fam"/>
    <property type="match status" value="1"/>
</dbReference>
<evidence type="ECO:0000259" key="6">
    <source>
        <dbReference type="Pfam" id="PF13847"/>
    </source>
</evidence>
<dbReference type="EC" id="2.1.1.297" evidence="5"/>
<feature type="binding site" evidence="5">
    <location>
        <position position="145"/>
    </location>
    <ligand>
        <name>S-adenosyl-L-methionine</name>
        <dbReference type="ChEBI" id="CHEBI:59789"/>
    </ligand>
</feature>
<comment type="similarity">
    <text evidence="5">Belongs to the protein N5-glutamine methyltransferase family. PrmC subfamily.</text>
</comment>
<gene>
    <name evidence="5 8" type="primary">prmC</name>
    <name evidence="8" type="ORF">DIZ78_07370</name>
</gene>
<keyword evidence="1 5" id="KW-0489">Methyltransferase</keyword>
<dbReference type="InterPro" id="IPR002052">
    <property type="entry name" value="DNA_methylase_N6_adenine_CS"/>
</dbReference>